<feature type="domain" description="DUF6469" evidence="8">
    <location>
        <begin position="114"/>
        <end position="195"/>
    </location>
</feature>
<evidence type="ECO:0000313" key="9">
    <source>
        <dbReference type="EMBL" id="TQD96492.1"/>
    </source>
</evidence>
<accession>A0A540MD39</accession>
<name>A0A540MD39_MALBA</name>
<keyword evidence="1" id="KW-0547">Nucleotide-binding</keyword>
<dbReference type="GO" id="GO:0016787">
    <property type="term" value="F:hydrolase activity"/>
    <property type="evidence" value="ECO:0007669"/>
    <property type="project" value="UniProtKB-KW"/>
</dbReference>
<evidence type="ECO:0000256" key="4">
    <source>
        <dbReference type="ARBA" id="ARBA00022840"/>
    </source>
</evidence>
<dbReference type="PANTHER" id="PTHR10887:SF522">
    <property type="entry name" value="P-LOOP CONTAINING NUCLEOSIDE TRIPHOSPHATE HYDROLASES SUPERFAMILY PROTEIN"/>
    <property type="match status" value="1"/>
</dbReference>
<keyword evidence="4" id="KW-0067">ATP-binding</keyword>
<evidence type="ECO:0000259" key="7">
    <source>
        <dbReference type="Pfam" id="PF13087"/>
    </source>
</evidence>
<gene>
    <name evidence="9" type="ORF">C1H46_017987</name>
</gene>
<proteinExistence type="predicted"/>
<feature type="domain" description="DNA2/NAM7 helicase-like C-terminal" evidence="7">
    <location>
        <begin position="627"/>
        <end position="824"/>
    </location>
</feature>
<evidence type="ECO:0000256" key="1">
    <source>
        <dbReference type="ARBA" id="ARBA00022741"/>
    </source>
</evidence>
<dbReference type="GO" id="GO:0004386">
    <property type="term" value="F:helicase activity"/>
    <property type="evidence" value="ECO:0007669"/>
    <property type="project" value="UniProtKB-KW"/>
</dbReference>
<dbReference type="Proteomes" id="UP000315295">
    <property type="component" value="Unassembled WGS sequence"/>
</dbReference>
<evidence type="ECO:0000259" key="6">
    <source>
        <dbReference type="Pfam" id="PF13086"/>
    </source>
</evidence>
<dbReference type="Gene3D" id="3.40.50.300">
    <property type="entry name" value="P-loop containing nucleotide triphosphate hydrolases"/>
    <property type="match status" value="2"/>
</dbReference>
<sequence>MDRQEESNKLNNYGVAAGRGLINVVFSWSPKDVLNAKLYENQVTKIPETFSTTTSYMKSFIPSLVEETHADLLSSMTNLSKAPTCELRTVTASENHRPPKDLFYDVTCVGTYVPQVGDLIALTDIKPKCVDHLYRSRNSYLIAYVHQIRDNNLSVLSSKHIDTRGYTHVAGKRETMFAVYLMNMTTNIRVWKALNSDDANTNLIKTVLQLQPSSSHGGSSCTICFSKEKCFDSLSTKWPEMLCDLNESQKAAVLNSISLSKCKHQNSINLIWGPPGTGKTKTVGISLFALYKFKCRTLTCAPTNVAVLEVTDRLVRLVNQSLEYDKYGLGDIILFGNGERMKIGSYNYLFEVFLDRRISILTKCFSPLSGWNHWLELMISLLENPEEQYLLYIIEKQKHDEQHKESENSNSSSDDENKFLTFEKSVKEKHIKDDKQDEESENSSSSSDDKNVILAFEEFVNNRLDFIGQHLTVCMVNLYTHLPTACISLEVVKDMIRVAGLLKSISIFSWAGVTNKQLKLLQEDCTRTLKSLRAFAVPSLNDAQTIRNLCLAKACLIFCTASSSARLHTDGMVPLELLVIDEAAQLKECESTIPLQLPGLRHAILIGDERQLPAVVKSQISEKAGFGRSLFERLVQLGHKKHLLNVQYRMHPSISLFPKMEFYDNQILDGPNVSEVSYNKCFLDGKMYGSYSFINIANGKEEFDGGRSPKNVAEVAVVYEIVSRLYKEFTRTKKKVSVGVISPYTAQVHAIQERVKEYSEASAGSDFSMSVRSVDGFQGGEEDLIIISTVRCNGKGSVGFLSNRQRANVVLTRARHCLWILGHELTLINSDSIWKKLILDAKKRECFFNADEDEKLAQAIAAAESSCDEDDPMELLARPFSSLRLTDRTAETSTPTYSMTDYYT</sequence>
<dbReference type="InterPro" id="IPR045529">
    <property type="entry name" value="DUF6469"/>
</dbReference>
<dbReference type="InterPro" id="IPR047187">
    <property type="entry name" value="SF1_C_Upf1"/>
</dbReference>
<evidence type="ECO:0000313" key="10">
    <source>
        <dbReference type="Proteomes" id="UP000315295"/>
    </source>
</evidence>
<dbReference type="STRING" id="106549.A0A540MD39"/>
<dbReference type="CDD" id="cd18808">
    <property type="entry name" value="SF1_C_Upf1"/>
    <property type="match status" value="1"/>
</dbReference>
<feature type="domain" description="DNA2/NAM7 helicase helicase" evidence="6">
    <location>
        <begin position="245"/>
        <end position="446"/>
    </location>
</feature>
<keyword evidence="10" id="KW-1185">Reference proteome</keyword>
<dbReference type="InterPro" id="IPR027417">
    <property type="entry name" value="P-loop_NTPase"/>
</dbReference>
<dbReference type="Pfam" id="PF13087">
    <property type="entry name" value="AAA_12"/>
    <property type="match status" value="1"/>
</dbReference>
<dbReference type="InterPro" id="IPR045055">
    <property type="entry name" value="DNA2/NAM7-like"/>
</dbReference>
<dbReference type="Pfam" id="PF20073">
    <property type="entry name" value="DUF6469"/>
    <property type="match status" value="1"/>
</dbReference>
<dbReference type="GO" id="GO:0005524">
    <property type="term" value="F:ATP binding"/>
    <property type="evidence" value="ECO:0007669"/>
    <property type="project" value="UniProtKB-KW"/>
</dbReference>
<protein>
    <recommendedName>
        <fullName evidence="11">Helicase ATP-binding domain-containing protein</fullName>
    </recommendedName>
</protein>
<reference evidence="9 10" key="1">
    <citation type="journal article" date="2019" name="G3 (Bethesda)">
        <title>Sequencing of a Wild Apple (Malus baccata) Genome Unravels the Differences Between Cultivated and Wild Apple Species Regarding Disease Resistance and Cold Tolerance.</title>
        <authorList>
            <person name="Chen X."/>
        </authorList>
    </citation>
    <scope>NUCLEOTIDE SEQUENCE [LARGE SCALE GENOMIC DNA]</scope>
    <source>
        <strain evidence="10">cv. Shandingzi</strain>
        <tissue evidence="9">Leaves</tissue>
    </source>
</reference>
<organism evidence="9 10">
    <name type="scientific">Malus baccata</name>
    <name type="common">Siberian crab apple</name>
    <name type="synonym">Pyrus baccata</name>
    <dbReference type="NCBI Taxonomy" id="106549"/>
    <lineage>
        <taxon>Eukaryota</taxon>
        <taxon>Viridiplantae</taxon>
        <taxon>Streptophyta</taxon>
        <taxon>Embryophyta</taxon>
        <taxon>Tracheophyta</taxon>
        <taxon>Spermatophyta</taxon>
        <taxon>Magnoliopsida</taxon>
        <taxon>eudicotyledons</taxon>
        <taxon>Gunneridae</taxon>
        <taxon>Pentapetalae</taxon>
        <taxon>rosids</taxon>
        <taxon>fabids</taxon>
        <taxon>Rosales</taxon>
        <taxon>Rosaceae</taxon>
        <taxon>Amygdaloideae</taxon>
        <taxon>Maleae</taxon>
        <taxon>Malus</taxon>
    </lineage>
</organism>
<dbReference type="EMBL" id="VIEB01000292">
    <property type="protein sequence ID" value="TQD96492.1"/>
    <property type="molecule type" value="Genomic_DNA"/>
</dbReference>
<evidence type="ECO:0000256" key="5">
    <source>
        <dbReference type="SAM" id="MobiDB-lite"/>
    </source>
</evidence>
<feature type="region of interest" description="Disordered" evidence="5">
    <location>
        <begin position="428"/>
        <end position="447"/>
    </location>
</feature>
<evidence type="ECO:0000259" key="8">
    <source>
        <dbReference type="Pfam" id="PF20073"/>
    </source>
</evidence>
<dbReference type="Pfam" id="PF13086">
    <property type="entry name" value="AAA_11"/>
    <property type="match status" value="2"/>
</dbReference>
<dbReference type="AlphaFoldDB" id="A0A540MD39"/>
<keyword evidence="3" id="KW-0347">Helicase</keyword>
<dbReference type="FunFam" id="3.40.50.300:FF:000326">
    <property type="entry name" value="P-loop containing nucleoside triphosphate hydrolase"/>
    <property type="match status" value="1"/>
</dbReference>
<dbReference type="GO" id="GO:0005694">
    <property type="term" value="C:chromosome"/>
    <property type="evidence" value="ECO:0007669"/>
    <property type="project" value="UniProtKB-ARBA"/>
</dbReference>
<evidence type="ECO:0008006" key="11">
    <source>
        <dbReference type="Google" id="ProtNLM"/>
    </source>
</evidence>
<comment type="caution">
    <text evidence="9">The sequence shown here is derived from an EMBL/GenBank/DDBJ whole genome shotgun (WGS) entry which is preliminary data.</text>
</comment>
<evidence type="ECO:0000256" key="2">
    <source>
        <dbReference type="ARBA" id="ARBA00022801"/>
    </source>
</evidence>
<dbReference type="InterPro" id="IPR041677">
    <property type="entry name" value="DNA2/NAM7_AAA_11"/>
</dbReference>
<dbReference type="InterPro" id="IPR041679">
    <property type="entry name" value="DNA2/NAM7-like_C"/>
</dbReference>
<dbReference type="PANTHER" id="PTHR10887">
    <property type="entry name" value="DNA2/NAM7 HELICASE FAMILY"/>
    <property type="match status" value="1"/>
</dbReference>
<keyword evidence="2" id="KW-0378">Hydrolase</keyword>
<evidence type="ECO:0000256" key="3">
    <source>
        <dbReference type="ARBA" id="ARBA00022806"/>
    </source>
</evidence>
<feature type="domain" description="DNA2/NAM7 helicase helicase" evidence="6">
    <location>
        <begin position="530"/>
        <end position="619"/>
    </location>
</feature>
<dbReference type="SUPFAM" id="SSF52540">
    <property type="entry name" value="P-loop containing nucleoside triphosphate hydrolases"/>
    <property type="match status" value="1"/>
</dbReference>